<reference evidence="1 2" key="1">
    <citation type="submission" date="2018-12" db="EMBL/GenBank/DDBJ databases">
        <title>Lysinibacillus antri sp. nov., isolated from a cave soil.</title>
        <authorList>
            <person name="Narsing Rao M.P."/>
            <person name="Zhang H."/>
            <person name="Dong Z.-Y."/>
            <person name="Niu X.-K."/>
            <person name="Zhang K."/>
            <person name="Fang B.-Z."/>
            <person name="Kang Y.-Q."/>
            <person name="Xiao M."/>
            <person name="Li W.-J."/>
        </authorList>
    </citation>
    <scope>NUCLEOTIDE SEQUENCE [LARGE SCALE GENOMIC DNA]</scope>
    <source>
        <strain evidence="1 2">SYSU K30002</strain>
    </source>
</reference>
<dbReference type="Proteomes" id="UP000287910">
    <property type="component" value="Unassembled WGS sequence"/>
</dbReference>
<evidence type="ECO:0008006" key="3">
    <source>
        <dbReference type="Google" id="ProtNLM"/>
    </source>
</evidence>
<proteinExistence type="predicted"/>
<dbReference type="Gene3D" id="3.80.10.10">
    <property type="entry name" value="Ribonuclease Inhibitor"/>
    <property type="match status" value="2"/>
</dbReference>
<dbReference type="RefSeq" id="WP_126658606.1">
    <property type="nucleotide sequence ID" value="NZ_RYYR01000008.1"/>
</dbReference>
<dbReference type="AlphaFoldDB" id="A0A432LCY0"/>
<dbReference type="InterPro" id="IPR032675">
    <property type="entry name" value="LRR_dom_sf"/>
</dbReference>
<dbReference type="SUPFAM" id="SSF52058">
    <property type="entry name" value="L domain-like"/>
    <property type="match status" value="1"/>
</dbReference>
<organism evidence="1 2">
    <name type="scientific">Lysinibacillus antri</name>
    <dbReference type="NCBI Taxonomy" id="2498145"/>
    <lineage>
        <taxon>Bacteria</taxon>
        <taxon>Bacillati</taxon>
        <taxon>Bacillota</taxon>
        <taxon>Bacilli</taxon>
        <taxon>Bacillales</taxon>
        <taxon>Bacillaceae</taxon>
        <taxon>Lysinibacillus</taxon>
    </lineage>
</organism>
<dbReference type="EMBL" id="RYYR01000008">
    <property type="protein sequence ID" value="RUL54023.1"/>
    <property type="molecule type" value="Genomic_DNA"/>
</dbReference>
<protein>
    <recommendedName>
        <fullName evidence="3">Leucine-rich repeat domain-containing protein</fullName>
    </recommendedName>
</protein>
<evidence type="ECO:0000313" key="1">
    <source>
        <dbReference type="EMBL" id="RUL54023.1"/>
    </source>
</evidence>
<keyword evidence="2" id="KW-1185">Reference proteome</keyword>
<comment type="caution">
    <text evidence="1">The sequence shown here is derived from an EMBL/GenBank/DDBJ whole genome shotgun (WGS) entry which is preliminary data.</text>
</comment>
<gene>
    <name evidence="1" type="ORF">EK386_07800</name>
</gene>
<name>A0A432LCY0_9BACI</name>
<accession>A0A432LCY0</accession>
<evidence type="ECO:0000313" key="2">
    <source>
        <dbReference type="Proteomes" id="UP000287910"/>
    </source>
</evidence>
<sequence length="357" mass="41208">MYSIITEGRVEIKKFLTEEEIQALLNYKELEVIQFQSVIEHETFQMLNDILFSVREDVVLRVYGFYNSTCDFRFLEKLPNLARFYAECHQMVENLEAITNLKKLKKLMLSIYGLESFDILSKIPDTLEELVLGQTKSKKPNLSILERFRNLRKLLIVGHKKNIEVISDLTSIEQLTLTSITTKNLEFLISLKNMWYLNINFGGISNFSAIEGLDNIKYLELLQIRGLSDLSFISKLTGLQYLVLQNLPNVNVMPSLSNLTQLKKVAFENMKGLKDISSLEHAPTLVEFTHWSAMNMNVDDYVPLLRNPSVERVSVGFGSIKKNTQFEKLAEEYGKTEHILWHNLTFFMKANTSANEI</sequence>